<evidence type="ECO:0000313" key="1">
    <source>
        <dbReference type="EMBL" id="GFQ02808.1"/>
    </source>
</evidence>
<protein>
    <submittedName>
        <fullName evidence="1">Uncharacterized protein</fullName>
    </submittedName>
</protein>
<gene>
    <name evidence="1" type="ORF">PHJA_002424700</name>
</gene>
<comment type="caution">
    <text evidence="1">The sequence shown here is derived from an EMBL/GenBank/DDBJ whole genome shotgun (WGS) entry which is preliminary data.</text>
</comment>
<accession>A0A830CQJ4</accession>
<name>A0A830CQJ4_9LAMI</name>
<dbReference type="EMBL" id="BMAC01000776">
    <property type="protein sequence ID" value="GFQ02808.1"/>
    <property type="molecule type" value="Genomic_DNA"/>
</dbReference>
<reference evidence="1" key="1">
    <citation type="submission" date="2020-07" db="EMBL/GenBank/DDBJ databases">
        <title>Ethylene signaling mediates host invasion by parasitic plants.</title>
        <authorList>
            <person name="Yoshida S."/>
        </authorList>
    </citation>
    <scope>NUCLEOTIDE SEQUENCE</scope>
    <source>
        <strain evidence="1">Okayama</strain>
    </source>
</reference>
<keyword evidence="2" id="KW-1185">Reference proteome</keyword>
<sequence length="85" mass="9705">MVTFIDESSQSGSEIFFVHNLKMKKATGVNTMPYSVCACFHAQVYIYVLNWAGPLITEYCADLVLSNKLILYDLEKQVIGWTEYN</sequence>
<organism evidence="1 2">
    <name type="scientific">Phtheirospermum japonicum</name>
    <dbReference type="NCBI Taxonomy" id="374723"/>
    <lineage>
        <taxon>Eukaryota</taxon>
        <taxon>Viridiplantae</taxon>
        <taxon>Streptophyta</taxon>
        <taxon>Embryophyta</taxon>
        <taxon>Tracheophyta</taxon>
        <taxon>Spermatophyta</taxon>
        <taxon>Magnoliopsida</taxon>
        <taxon>eudicotyledons</taxon>
        <taxon>Gunneridae</taxon>
        <taxon>Pentapetalae</taxon>
        <taxon>asterids</taxon>
        <taxon>lamiids</taxon>
        <taxon>Lamiales</taxon>
        <taxon>Orobanchaceae</taxon>
        <taxon>Orobanchaceae incertae sedis</taxon>
        <taxon>Phtheirospermum</taxon>
    </lineage>
</organism>
<proteinExistence type="predicted"/>
<dbReference type="Proteomes" id="UP000653305">
    <property type="component" value="Unassembled WGS sequence"/>
</dbReference>
<dbReference type="AlphaFoldDB" id="A0A830CQJ4"/>
<evidence type="ECO:0000313" key="2">
    <source>
        <dbReference type="Proteomes" id="UP000653305"/>
    </source>
</evidence>
<dbReference type="OrthoDB" id="771136at2759"/>